<dbReference type="EMBL" id="GGEC01087265">
    <property type="protein sequence ID" value="MBX67749.1"/>
    <property type="molecule type" value="Transcribed_RNA"/>
</dbReference>
<evidence type="ECO:0000256" key="1">
    <source>
        <dbReference type="SAM" id="MobiDB-lite"/>
    </source>
</evidence>
<reference evidence="2" key="1">
    <citation type="submission" date="2018-02" db="EMBL/GenBank/DDBJ databases">
        <title>Rhizophora mucronata_Transcriptome.</title>
        <authorList>
            <person name="Meera S.P."/>
            <person name="Sreeshan A."/>
            <person name="Augustine A."/>
        </authorList>
    </citation>
    <scope>NUCLEOTIDE SEQUENCE</scope>
    <source>
        <tissue evidence="2">Leaf</tissue>
    </source>
</reference>
<evidence type="ECO:0000313" key="2">
    <source>
        <dbReference type="EMBL" id="MBX67749.1"/>
    </source>
</evidence>
<proteinExistence type="predicted"/>
<sequence length="102" mass="11663">MICWRHLSASARSRHSEARYGRRSLGFFFSSAFSAMYRFSIDCAFSSFLAMPSLPDLQAKRRVTDRVQVYVMTKKKEEDSMAAGRRLQTPEDNDVVNMSGPD</sequence>
<protein>
    <submittedName>
        <fullName evidence="2">Uncharacterized protein MANES_01G056600</fullName>
    </submittedName>
</protein>
<accession>A0A2P2QL67</accession>
<dbReference type="AlphaFoldDB" id="A0A2P2QL67"/>
<name>A0A2P2QL67_RHIMU</name>
<organism evidence="2">
    <name type="scientific">Rhizophora mucronata</name>
    <name type="common">Asiatic mangrove</name>
    <dbReference type="NCBI Taxonomy" id="61149"/>
    <lineage>
        <taxon>Eukaryota</taxon>
        <taxon>Viridiplantae</taxon>
        <taxon>Streptophyta</taxon>
        <taxon>Embryophyta</taxon>
        <taxon>Tracheophyta</taxon>
        <taxon>Spermatophyta</taxon>
        <taxon>Magnoliopsida</taxon>
        <taxon>eudicotyledons</taxon>
        <taxon>Gunneridae</taxon>
        <taxon>Pentapetalae</taxon>
        <taxon>rosids</taxon>
        <taxon>fabids</taxon>
        <taxon>Malpighiales</taxon>
        <taxon>Rhizophoraceae</taxon>
        <taxon>Rhizophora</taxon>
    </lineage>
</organism>
<feature type="region of interest" description="Disordered" evidence="1">
    <location>
        <begin position="77"/>
        <end position="102"/>
    </location>
</feature>